<dbReference type="GO" id="GO:0016020">
    <property type="term" value="C:membrane"/>
    <property type="evidence" value="ECO:0007669"/>
    <property type="project" value="UniProtKB-SubCell"/>
</dbReference>
<keyword evidence="4 6" id="KW-1133">Transmembrane helix</keyword>
<evidence type="ECO:0000313" key="9">
    <source>
        <dbReference type="Proteomes" id="UP000583556"/>
    </source>
</evidence>
<evidence type="ECO:0000313" key="8">
    <source>
        <dbReference type="EMBL" id="NML94820.1"/>
    </source>
</evidence>
<evidence type="ECO:0000256" key="5">
    <source>
        <dbReference type="ARBA" id="ARBA00023136"/>
    </source>
</evidence>
<dbReference type="EMBL" id="JABBGM010000006">
    <property type="protein sequence ID" value="NML94820.1"/>
    <property type="molecule type" value="Genomic_DNA"/>
</dbReference>
<dbReference type="PANTHER" id="PTHR19432">
    <property type="entry name" value="SUGAR TRANSPORTER"/>
    <property type="match status" value="1"/>
</dbReference>
<evidence type="ECO:0000256" key="4">
    <source>
        <dbReference type="ARBA" id="ARBA00022989"/>
    </source>
</evidence>
<feature type="transmembrane region" description="Helical" evidence="6">
    <location>
        <begin position="381"/>
        <end position="399"/>
    </location>
</feature>
<accession>A0A7Y0GA86</accession>
<comment type="subcellular location">
    <subcellularLocation>
        <location evidence="1">Membrane</location>
        <topology evidence="1">Multi-pass membrane protein</topology>
    </subcellularLocation>
</comment>
<evidence type="ECO:0000256" key="3">
    <source>
        <dbReference type="ARBA" id="ARBA00022692"/>
    </source>
</evidence>
<dbReference type="InterPro" id="IPR020846">
    <property type="entry name" value="MFS_dom"/>
</dbReference>
<dbReference type="AlphaFoldDB" id="A0A7Y0GA86"/>
<dbReference type="Proteomes" id="UP000583556">
    <property type="component" value="Unassembled WGS sequence"/>
</dbReference>
<feature type="transmembrane region" description="Helical" evidence="6">
    <location>
        <begin position="471"/>
        <end position="489"/>
    </location>
</feature>
<feature type="transmembrane region" description="Helical" evidence="6">
    <location>
        <begin position="405"/>
        <end position="426"/>
    </location>
</feature>
<dbReference type="RefSeq" id="WP_169494104.1">
    <property type="nucleotide sequence ID" value="NZ_JABBGM010000006.1"/>
</dbReference>
<dbReference type="InterPro" id="IPR011701">
    <property type="entry name" value="MFS"/>
</dbReference>
<gene>
    <name evidence="8" type="ORF">HHL27_14190</name>
</gene>
<keyword evidence="2" id="KW-0813">Transport</keyword>
<keyword evidence="9" id="KW-1185">Reference proteome</keyword>
<comment type="caution">
    <text evidence="8">The sequence shown here is derived from an EMBL/GenBank/DDBJ whole genome shotgun (WGS) entry which is preliminary data.</text>
</comment>
<dbReference type="Pfam" id="PF07690">
    <property type="entry name" value="MFS_1"/>
    <property type="match status" value="1"/>
</dbReference>
<feature type="transmembrane region" description="Helical" evidence="6">
    <location>
        <begin position="242"/>
        <end position="260"/>
    </location>
</feature>
<feature type="domain" description="Major facilitator superfamily (MFS) profile" evidence="7">
    <location>
        <begin position="303"/>
        <end position="495"/>
    </location>
</feature>
<feature type="transmembrane region" description="Helical" evidence="6">
    <location>
        <begin position="149"/>
        <end position="176"/>
    </location>
</feature>
<feature type="transmembrane region" description="Helical" evidence="6">
    <location>
        <begin position="56"/>
        <end position="74"/>
    </location>
</feature>
<reference evidence="8 9" key="1">
    <citation type="submission" date="2020-04" db="EMBL/GenBank/DDBJ databases">
        <title>Novosphingobium sp. TW-4 isolated from soil.</title>
        <authorList>
            <person name="Dahal R.H."/>
            <person name="Chaudhary D.K."/>
        </authorList>
    </citation>
    <scope>NUCLEOTIDE SEQUENCE [LARGE SCALE GENOMIC DNA]</scope>
    <source>
        <strain evidence="8 9">TW-4</strain>
    </source>
</reference>
<dbReference type="GO" id="GO:0022857">
    <property type="term" value="F:transmembrane transporter activity"/>
    <property type="evidence" value="ECO:0007669"/>
    <property type="project" value="InterPro"/>
</dbReference>
<evidence type="ECO:0000256" key="1">
    <source>
        <dbReference type="ARBA" id="ARBA00004141"/>
    </source>
</evidence>
<name>A0A7Y0GA86_9SPHN</name>
<keyword evidence="3 6" id="KW-0812">Transmembrane</keyword>
<feature type="transmembrane region" description="Helical" evidence="6">
    <location>
        <begin position="17"/>
        <end position="36"/>
    </location>
</feature>
<evidence type="ECO:0000259" key="7">
    <source>
        <dbReference type="PROSITE" id="PS50850"/>
    </source>
</evidence>
<keyword evidence="5 6" id="KW-0472">Membrane</keyword>
<feature type="transmembrane region" description="Helical" evidence="6">
    <location>
        <begin position="307"/>
        <end position="330"/>
    </location>
</feature>
<protein>
    <submittedName>
        <fullName evidence="8">SLC45 family MFS transporter</fullName>
    </submittedName>
</protein>
<dbReference type="PANTHER" id="PTHR19432:SF35">
    <property type="entry name" value="SOLUTE CARRIER FAMILY 45 MEMBER 3 ISOFORM X1"/>
    <property type="match status" value="1"/>
</dbReference>
<feature type="transmembrane region" description="Helical" evidence="6">
    <location>
        <begin position="188"/>
        <end position="208"/>
    </location>
</feature>
<evidence type="ECO:0000256" key="2">
    <source>
        <dbReference type="ARBA" id="ARBA00022448"/>
    </source>
</evidence>
<sequence>MTTASAIVPTAKPRQSFAGLWNISFGFFGIQIAFGLQNANVSRIFQSLGSNVDDLAFLWIAGPVTGLLVQPLIGHFSDRTWGRFGRRRPYFMAGALLAGLALVGLPYAGALLLAAAFLWLLDASLNVSMEPFRAFVGDMTPPEQRAQGFAIQTCFIGAGAVIGSLAPALFTAMGIANTAPEGVIPPSVRASFLLGAASIVLAVAWTAFTTREYSPDQMAAFEGRAADADHAAEPLVYPARGALWALAGVALLALVIAAGLDKQLLVLGGGMVAFGLAQVISRVRRSTGAVAHIMSDLAQMPAQMKQLALAQFFTWTALFVLWIYTTPVVTQYVFHSTDTTSAAYNAGADWVGVMFAFYNGVAALAAFLLPVMARRIGNVKTHMVCLTAGAVAFALMLVIRDKTLLLVPMALVGLAWASILGMPYVILTSVLPPRKFGIYIGVFNFFIVLPQLLVATVMGEVIRSFFPTEPVWTMLVAALVMLAAALATLRIREAT</sequence>
<dbReference type="Gene3D" id="1.20.1250.20">
    <property type="entry name" value="MFS general substrate transporter like domains"/>
    <property type="match status" value="1"/>
</dbReference>
<dbReference type="SUPFAM" id="SSF103473">
    <property type="entry name" value="MFS general substrate transporter"/>
    <property type="match status" value="1"/>
</dbReference>
<evidence type="ECO:0000256" key="6">
    <source>
        <dbReference type="SAM" id="Phobius"/>
    </source>
</evidence>
<dbReference type="PROSITE" id="PS50850">
    <property type="entry name" value="MFS"/>
    <property type="match status" value="1"/>
</dbReference>
<dbReference type="InterPro" id="IPR036259">
    <property type="entry name" value="MFS_trans_sf"/>
</dbReference>
<feature type="transmembrane region" description="Helical" evidence="6">
    <location>
        <begin position="350"/>
        <end position="369"/>
    </location>
</feature>
<proteinExistence type="predicted"/>
<organism evidence="8 9">
    <name type="scientific">Novosphingobium olei</name>
    <dbReference type="NCBI Taxonomy" id="2728851"/>
    <lineage>
        <taxon>Bacteria</taxon>
        <taxon>Pseudomonadati</taxon>
        <taxon>Pseudomonadota</taxon>
        <taxon>Alphaproteobacteria</taxon>
        <taxon>Sphingomonadales</taxon>
        <taxon>Sphingomonadaceae</taxon>
        <taxon>Novosphingobium</taxon>
    </lineage>
</organism>
<feature type="transmembrane region" description="Helical" evidence="6">
    <location>
        <begin position="95"/>
        <end position="121"/>
    </location>
</feature>
<feature type="transmembrane region" description="Helical" evidence="6">
    <location>
        <begin position="438"/>
        <end position="459"/>
    </location>
</feature>